<proteinExistence type="predicted"/>
<evidence type="ECO:0000313" key="2">
    <source>
        <dbReference type="EMBL" id="KYN36415.1"/>
    </source>
</evidence>
<sequence length="74" mass="8649">SDTSRYCVDVMATQKIFNSWVWKHVLKLDNFTIQCNINNCDKIFKTIGDENTTTCSHHDNINRQASGNRENEQR</sequence>
<name>A0A195F735_9HYME</name>
<dbReference type="EMBL" id="KQ981744">
    <property type="protein sequence ID" value="KYN36415.1"/>
    <property type="molecule type" value="Genomic_DNA"/>
</dbReference>
<organism evidence="2 3">
    <name type="scientific">Trachymyrmex septentrionalis</name>
    <dbReference type="NCBI Taxonomy" id="34720"/>
    <lineage>
        <taxon>Eukaryota</taxon>
        <taxon>Metazoa</taxon>
        <taxon>Ecdysozoa</taxon>
        <taxon>Arthropoda</taxon>
        <taxon>Hexapoda</taxon>
        <taxon>Insecta</taxon>
        <taxon>Pterygota</taxon>
        <taxon>Neoptera</taxon>
        <taxon>Endopterygota</taxon>
        <taxon>Hymenoptera</taxon>
        <taxon>Apocrita</taxon>
        <taxon>Aculeata</taxon>
        <taxon>Formicoidea</taxon>
        <taxon>Formicidae</taxon>
        <taxon>Myrmicinae</taxon>
        <taxon>Trachymyrmex</taxon>
    </lineage>
</organism>
<evidence type="ECO:0000256" key="1">
    <source>
        <dbReference type="SAM" id="MobiDB-lite"/>
    </source>
</evidence>
<evidence type="ECO:0000313" key="3">
    <source>
        <dbReference type="Proteomes" id="UP000078541"/>
    </source>
</evidence>
<keyword evidence="3" id="KW-1185">Reference proteome</keyword>
<dbReference type="AlphaFoldDB" id="A0A195F735"/>
<accession>A0A195F735</accession>
<reference evidence="2 3" key="1">
    <citation type="submission" date="2016-03" db="EMBL/GenBank/DDBJ databases">
        <title>Trachymyrmex septentrionalis WGS genome.</title>
        <authorList>
            <person name="Nygaard S."/>
            <person name="Hu H."/>
            <person name="Boomsma J."/>
            <person name="Zhang G."/>
        </authorList>
    </citation>
    <scope>NUCLEOTIDE SEQUENCE [LARGE SCALE GENOMIC DNA]</scope>
    <source>
        <strain evidence="2">Tsep2-gDNA-1</strain>
        <tissue evidence="2">Whole body</tissue>
    </source>
</reference>
<dbReference type="Proteomes" id="UP000078541">
    <property type="component" value="Unassembled WGS sequence"/>
</dbReference>
<feature type="non-terminal residue" evidence="2">
    <location>
        <position position="1"/>
    </location>
</feature>
<gene>
    <name evidence="2" type="ORF">ALC56_09375</name>
</gene>
<protein>
    <submittedName>
        <fullName evidence="2">Uncharacterized protein</fullName>
    </submittedName>
</protein>
<feature type="region of interest" description="Disordered" evidence="1">
    <location>
        <begin position="52"/>
        <end position="74"/>
    </location>
</feature>